<dbReference type="EMBL" id="CP020925">
    <property type="protein sequence ID" value="ATP19095.1"/>
    <property type="molecule type" value="Genomic_DNA"/>
</dbReference>
<protein>
    <recommendedName>
        <fullName evidence="2">Peptidase S8/S53 domain-containing protein</fullName>
    </recommendedName>
</protein>
<dbReference type="InterPro" id="IPR000209">
    <property type="entry name" value="Peptidase_S8/S53_dom"/>
</dbReference>
<name>A0A0J9FPR6_SPHYA</name>
<evidence type="ECO:0000256" key="1">
    <source>
        <dbReference type="SAM" id="MobiDB-lite"/>
    </source>
</evidence>
<evidence type="ECO:0000313" key="4">
    <source>
        <dbReference type="Proteomes" id="UP000037029"/>
    </source>
</evidence>
<dbReference type="AlphaFoldDB" id="A0A0J9FPR6"/>
<dbReference type="Proteomes" id="UP000037029">
    <property type="component" value="Chromosome"/>
</dbReference>
<dbReference type="Gene3D" id="3.40.50.200">
    <property type="entry name" value="Peptidase S8/S53 domain"/>
    <property type="match status" value="1"/>
</dbReference>
<dbReference type="InterPro" id="IPR034074">
    <property type="entry name" value="Y4bN_pept_dom"/>
</dbReference>
<reference evidence="3 4" key="1">
    <citation type="submission" date="2017-04" db="EMBL/GenBank/DDBJ databases">
        <title>Characterization, genome and methylation analysis of a phthalic acid esters degrading strain Sphingobium yanoikuyae SHJ.</title>
        <authorList>
            <person name="Feng L."/>
        </authorList>
    </citation>
    <scope>NUCLEOTIDE SEQUENCE [LARGE SCALE GENOMIC DNA]</scope>
    <source>
        <strain evidence="3 4">SHJ</strain>
    </source>
</reference>
<evidence type="ECO:0000259" key="2">
    <source>
        <dbReference type="Pfam" id="PF00082"/>
    </source>
</evidence>
<dbReference type="Pfam" id="PF00082">
    <property type="entry name" value="Peptidase_S8"/>
    <property type="match status" value="1"/>
</dbReference>
<gene>
    <name evidence="3" type="ORF">BV87_12200</name>
</gene>
<dbReference type="GO" id="GO:0006508">
    <property type="term" value="P:proteolysis"/>
    <property type="evidence" value="ECO:0007669"/>
    <property type="project" value="InterPro"/>
</dbReference>
<sequence length="820" mass="89140">MAVPPRDRPHFHVEGGGQSEAYTSPRLVISGLPPARARAAHAARLEQAIGTALAAGRQRLAEREDGVAEGKPGFYLEFDIPVAERAAVEALENKPKAIELVAVRPTAEGDEMVSATVFVPEAAADFFVKKIEAYRDEETRTGKPKNEALIARIDDIRVAVARSLFTDEAQHFPADGRQVWWEVWLRDGGLAIFQSVAAKLDVAIKEHVISFPERDVALALADEATMDRLIRNSDAVAELRLAKDTPSLFLEMRTVDQAAWANDLADRIAPPPPLAPAVCILDSGATQAHPLLAPGLDPADQHSYDGDWGVGDSAFWNGHGTSMAGVALYGDLEAALSHGEPVALGHRLETVKILPPTGQNEPRLYGAITATGIARAEDHAPRRRRVFCMAVTSDVGLRRGRPSSWSSSMDQLCYGGGDRRRLMVLAAGNLRGDINPADYPDRNDLEEVESPAQAWNPLVVGASTDKITITHPDYDGWTPVAPAGDLSPASRTSAIWDRQWPIRPDVVFEGGNFAHDGANPASAIDDLQLLTTHYRPNMRLFEAFGDTSGAAALGANLAAGVIAARPTLWPETVRALIVHSAEWTPAMRQRFDAAGSQAQKLAMLRRYGWGVPDLGRALMSASNDATLMVEDALLPFRKDGSTIKTRDMNLHRLPWPRAELAALGDLDVELRITLSYFVEPNPGERGWTRRHRYASHNLRFAVKRSLEGLEAFRQRINKAAQDEEAGAVGAAAGGDSWVLGTIRDRGSIHSDIWRGSAAALAERDAIGVFPVSGWWKEKPSLQRWDRSARYALCVSIRAPEADIDLYTAIANQIAVPIPAA</sequence>
<accession>A0A0J9FPR6</accession>
<dbReference type="InterPro" id="IPR036852">
    <property type="entry name" value="Peptidase_S8/S53_dom_sf"/>
</dbReference>
<dbReference type="SUPFAM" id="SSF52743">
    <property type="entry name" value="Subtilisin-like"/>
    <property type="match status" value="1"/>
</dbReference>
<proteinExistence type="predicted"/>
<feature type="region of interest" description="Disordered" evidence="1">
    <location>
        <begin position="1"/>
        <end position="24"/>
    </location>
</feature>
<organism evidence="3 4">
    <name type="scientific">Sphingobium yanoikuyae</name>
    <name type="common">Sphingomonas yanoikuyae</name>
    <dbReference type="NCBI Taxonomy" id="13690"/>
    <lineage>
        <taxon>Bacteria</taxon>
        <taxon>Pseudomonadati</taxon>
        <taxon>Pseudomonadota</taxon>
        <taxon>Alphaproteobacteria</taxon>
        <taxon>Sphingomonadales</taxon>
        <taxon>Sphingomonadaceae</taxon>
        <taxon>Sphingobium</taxon>
    </lineage>
</organism>
<feature type="domain" description="Peptidase S8/S53" evidence="2">
    <location>
        <begin position="277"/>
        <end position="610"/>
    </location>
</feature>
<dbReference type="GO" id="GO:0004252">
    <property type="term" value="F:serine-type endopeptidase activity"/>
    <property type="evidence" value="ECO:0007669"/>
    <property type="project" value="InterPro"/>
</dbReference>
<feature type="compositionally biased region" description="Basic and acidic residues" evidence="1">
    <location>
        <begin position="1"/>
        <end position="13"/>
    </location>
</feature>
<evidence type="ECO:0000313" key="3">
    <source>
        <dbReference type="EMBL" id="ATP19095.1"/>
    </source>
</evidence>
<dbReference type="CDD" id="cd04847">
    <property type="entry name" value="Peptidases_S8_Subtilisin_like_2"/>
    <property type="match status" value="1"/>
</dbReference>